<dbReference type="RefSeq" id="XP_011637132.1">
    <property type="nucleotide sequence ID" value="XM_011638830.2"/>
</dbReference>
<dbReference type="AlphaFoldDB" id="A0A6I9WDJ1"/>
<accession>A0A6I9WDJ1</accession>
<evidence type="ECO:0000256" key="3">
    <source>
        <dbReference type="ARBA" id="ARBA00022679"/>
    </source>
</evidence>
<organism evidence="6 7">
    <name type="scientific">Pogonomyrmex barbatus</name>
    <name type="common">red harvester ant</name>
    <dbReference type="NCBI Taxonomy" id="144034"/>
    <lineage>
        <taxon>Eukaryota</taxon>
        <taxon>Metazoa</taxon>
        <taxon>Ecdysozoa</taxon>
        <taxon>Arthropoda</taxon>
        <taxon>Hexapoda</taxon>
        <taxon>Insecta</taxon>
        <taxon>Pterygota</taxon>
        <taxon>Neoptera</taxon>
        <taxon>Endopterygota</taxon>
        <taxon>Hymenoptera</taxon>
        <taxon>Apocrita</taxon>
        <taxon>Aculeata</taxon>
        <taxon>Formicoidea</taxon>
        <taxon>Formicidae</taxon>
        <taxon>Myrmicinae</taxon>
        <taxon>Pogonomyrmex</taxon>
    </lineage>
</organism>
<dbReference type="GO" id="GO:0032259">
    <property type="term" value="P:methylation"/>
    <property type="evidence" value="ECO:0007669"/>
    <property type="project" value="UniProtKB-KW"/>
</dbReference>
<dbReference type="GO" id="GO:0008757">
    <property type="term" value="F:S-adenosylmethionine-dependent methyltransferase activity"/>
    <property type="evidence" value="ECO:0007669"/>
    <property type="project" value="InterPro"/>
</dbReference>
<evidence type="ECO:0000256" key="2">
    <source>
        <dbReference type="ARBA" id="ARBA00022603"/>
    </source>
</evidence>
<evidence type="ECO:0000256" key="1">
    <source>
        <dbReference type="ARBA" id="ARBA00008361"/>
    </source>
</evidence>
<dbReference type="OrthoDB" id="411785at2759"/>
<dbReference type="InterPro" id="IPR029063">
    <property type="entry name" value="SAM-dependent_MTases_sf"/>
</dbReference>
<keyword evidence="6" id="KW-1185">Reference proteome</keyword>
<dbReference type="Gene3D" id="3.40.50.150">
    <property type="entry name" value="Vaccinia Virus protein VP39"/>
    <property type="match status" value="2"/>
</dbReference>
<dbReference type="SUPFAM" id="SSF53335">
    <property type="entry name" value="S-adenosyl-L-methionine-dependent methyltransferases"/>
    <property type="match status" value="2"/>
</dbReference>
<dbReference type="Pfam" id="PF08241">
    <property type="entry name" value="Methyltransf_11"/>
    <property type="match status" value="1"/>
</dbReference>
<keyword evidence="4" id="KW-0511">Multifunctional enzyme</keyword>
<dbReference type="FunFam" id="3.40.50.150:FF:000110">
    <property type="entry name" value="methyltransferase-like protein 13 isoform X1"/>
    <property type="match status" value="1"/>
</dbReference>
<name>A0A6I9WDJ1_9HYME</name>
<dbReference type="PANTHER" id="PTHR12176:SF78">
    <property type="entry name" value="EEF1A LYSINE AND N-TERMINAL METHYLTRANSFERASE"/>
    <property type="match status" value="1"/>
</dbReference>
<dbReference type="GeneID" id="105427186"/>
<protein>
    <submittedName>
        <fullName evidence="7">Methyltransferase-like protein 13 isoform X1</fullName>
    </submittedName>
</protein>
<comment type="similarity">
    <text evidence="1">Belongs to the methyltransferase superfamily.</text>
</comment>
<evidence type="ECO:0000259" key="5">
    <source>
        <dbReference type="Pfam" id="PF08241"/>
    </source>
</evidence>
<dbReference type="KEGG" id="pbar:105427186"/>
<dbReference type="CDD" id="cd02440">
    <property type="entry name" value="AdoMet_MTases"/>
    <property type="match status" value="1"/>
</dbReference>
<dbReference type="InterPro" id="IPR013216">
    <property type="entry name" value="Methyltransf_11"/>
</dbReference>
<evidence type="ECO:0000313" key="7">
    <source>
        <dbReference type="RefSeq" id="XP_011637132.1"/>
    </source>
</evidence>
<proteinExistence type="inferred from homology"/>
<gene>
    <name evidence="7" type="primary">LOC105427186</name>
</gene>
<evidence type="ECO:0000256" key="4">
    <source>
        <dbReference type="ARBA" id="ARBA00023268"/>
    </source>
</evidence>
<dbReference type="Pfam" id="PF01564">
    <property type="entry name" value="Spermine_synth"/>
    <property type="match status" value="1"/>
</dbReference>
<feature type="domain" description="Methyltransferase type 11" evidence="5">
    <location>
        <begin position="55"/>
        <end position="158"/>
    </location>
</feature>
<sequence>MNLLPKTHEEFSQAEYWNTFFKKRGKKAFEWYGEYPELCEILVKYVKMKDDILIVGCGNSTLSMSLYDVGYRNIINIDISHIVIKQMRDINNGTRPDLIYEHMDATKMTYPDEKFSVILDKGTLDALMPDAKETTVSIIDKYFKEITRVLRNGGRYICISLLQEHILRKLLSYFPVSGFMFRITRCHEAESKARVEEGSSVPVFVIIATKFNKLSQTVLEIALVDGPPERLSTTDDMISAVLSAQQSALVCNSLYKRSVADVGEVSLDLHRPGDEHPRYTVYVLDQPRTHGAKTYAAFIVPQGKETDWLFSTKEGRQQVLKSAQRDRLAIVTLRREHKFENWDAVKAELEDCVRNLAPAGLCDKNDIPFLSLGSDVGVRTVCYEGKSDISGPFVIEEVKKDNHEFRRLIFLNNPYVIQSEARLKEAKSRRGKTKKIVDPGFLACEHHIHMSAGVNAVIDTKIQDEIMIIGLGGGGLCLFLHHCFPKLKITAVEIDNAMLKVATEYFNVILDDRMKVEIADGIRYIKDVAISETKYKAILFDIDSKDTTIGMSCPPKQFLEISVLKAVAACLTKDGLFILNLVSRDKSLKQKVKDDLKSVFQSIACHAIQDEVNEIVMCSIEKHNPKEWRNKLRLAVIDLNKQAAARKLSSFKEAFDVSTLLESLSTES</sequence>
<keyword evidence="3" id="KW-0808">Transferase</keyword>
<dbReference type="PANTHER" id="PTHR12176">
    <property type="entry name" value="SAM-DEPENDENT METHYLTRANSFERASE SUPERFAMILY PROTEIN"/>
    <property type="match status" value="1"/>
</dbReference>
<keyword evidence="2" id="KW-0489">Methyltransferase</keyword>
<dbReference type="InterPro" id="IPR051419">
    <property type="entry name" value="Lys/N-term_MeTrsfase_sf"/>
</dbReference>
<dbReference type="Proteomes" id="UP000504615">
    <property type="component" value="Unplaced"/>
</dbReference>
<reference evidence="7" key="1">
    <citation type="submission" date="2025-08" db="UniProtKB">
        <authorList>
            <consortium name="RefSeq"/>
        </authorList>
    </citation>
    <scope>IDENTIFICATION</scope>
</reference>
<evidence type="ECO:0000313" key="6">
    <source>
        <dbReference type="Proteomes" id="UP000504615"/>
    </source>
</evidence>